<proteinExistence type="predicted"/>
<dbReference type="InterPro" id="IPR029044">
    <property type="entry name" value="Nucleotide-diphossugar_trans"/>
</dbReference>
<keyword evidence="6" id="KW-0812">Transmembrane</keyword>
<dbReference type="Pfam" id="PF13641">
    <property type="entry name" value="Glyco_tranf_2_3"/>
    <property type="match status" value="1"/>
</dbReference>
<dbReference type="PANTHER" id="PTHR22913:SF12">
    <property type="entry name" value="MANNURONAN SYNTHASE"/>
    <property type="match status" value="1"/>
</dbReference>
<protein>
    <recommendedName>
        <fullName evidence="9">Hyaluronan synthase</fullName>
    </recommendedName>
</protein>
<evidence type="ECO:0000313" key="8">
    <source>
        <dbReference type="Proteomes" id="UP001499967"/>
    </source>
</evidence>
<comment type="subcellular location">
    <subcellularLocation>
        <location evidence="1">Cell membrane</location>
    </subcellularLocation>
</comment>
<keyword evidence="6" id="KW-1133">Transmembrane helix</keyword>
<organism evidence="7 8">
    <name type="scientific">Pseudonocardia zijingensis</name>
    <dbReference type="NCBI Taxonomy" id="153376"/>
    <lineage>
        <taxon>Bacteria</taxon>
        <taxon>Bacillati</taxon>
        <taxon>Actinomycetota</taxon>
        <taxon>Actinomycetes</taxon>
        <taxon>Pseudonocardiales</taxon>
        <taxon>Pseudonocardiaceae</taxon>
        <taxon>Pseudonocardia</taxon>
    </lineage>
</organism>
<dbReference type="Proteomes" id="UP001499967">
    <property type="component" value="Unassembled WGS sequence"/>
</dbReference>
<name>A0ABN1PLX1_9PSEU</name>
<reference evidence="7 8" key="1">
    <citation type="journal article" date="2019" name="Int. J. Syst. Evol. Microbiol.">
        <title>The Global Catalogue of Microorganisms (GCM) 10K type strain sequencing project: providing services to taxonomists for standard genome sequencing and annotation.</title>
        <authorList>
            <consortium name="The Broad Institute Genomics Platform"/>
            <consortium name="The Broad Institute Genome Sequencing Center for Infectious Disease"/>
            <person name="Wu L."/>
            <person name="Ma J."/>
        </authorList>
    </citation>
    <scope>NUCLEOTIDE SEQUENCE [LARGE SCALE GENOMIC DNA]</scope>
    <source>
        <strain evidence="7 8">JCM 11117</strain>
    </source>
</reference>
<evidence type="ECO:0000256" key="4">
    <source>
        <dbReference type="ARBA" id="ARBA00022679"/>
    </source>
</evidence>
<dbReference type="RefSeq" id="WP_343940745.1">
    <property type="nucleotide sequence ID" value="NZ_BAAAHP010000048.1"/>
</dbReference>
<evidence type="ECO:0000256" key="3">
    <source>
        <dbReference type="ARBA" id="ARBA00022676"/>
    </source>
</evidence>
<dbReference type="PANTHER" id="PTHR22913">
    <property type="entry name" value="HYALURONAN SYNTHASE"/>
    <property type="match status" value="1"/>
</dbReference>
<feature type="transmembrane region" description="Helical" evidence="6">
    <location>
        <begin position="303"/>
        <end position="328"/>
    </location>
</feature>
<keyword evidence="8" id="KW-1185">Reference proteome</keyword>
<gene>
    <name evidence="7" type="ORF">GCM10009559_17350</name>
</gene>
<dbReference type="Gene3D" id="3.90.550.10">
    <property type="entry name" value="Spore Coat Polysaccharide Biosynthesis Protein SpsA, Chain A"/>
    <property type="match status" value="1"/>
</dbReference>
<dbReference type="SUPFAM" id="SSF53448">
    <property type="entry name" value="Nucleotide-diphospho-sugar transferases"/>
    <property type="match status" value="1"/>
</dbReference>
<keyword evidence="4" id="KW-0808">Transferase</keyword>
<evidence type="ECO:0000256" key="2">
    <source>
        <dbReference type="ARBA" id="ARBA00022475"/>
    </source>
</evidence>
<accession>A0ABN1PLX1</accession>
<evidence type="ECO:0000256" key="5">
    <source>
        <dbReference type="ARBA" id="ARBA00023136"/>
    </source>
</evidence>
<comment type="caution">
    <text evidence="7">The sequence shown here is derived from an EMBL/GenBank/DDBJ whole genome shotgun (WGS) entry which is preliminary data.</text>
</comment>
<keyword evidence="3" id="KW-0328">Glycosyltransferase</keyword>
<keyword evidence="5 6" id="KW-0472">Membrane</keyword>
<sequence length="423" mass="48162">MNLPIYYYVLGTPLGVLGLIRWGTWLVRRIPAVLYKPVINEHRLPLSIVVPVYQEDPEILATAIESWLANDVEEVILVIDASDTTCQDVAARYPVTVLITDVPGKRDALRRGWRAARTELVALVDSDTIWADDVAVEVAKPFADPRIGGVGTRQSVYGSRGFLARITDMFLDHRYFDENAAQSLLGKAVSCLSGRTAVYRRELLLDIEDDFMNETFWGVQSLSGDDKRLTTLVLERGHLTYMQRTAEVWSTFPDRWRTFFRQRLRWARNTWRSDMRALSKPWVWRHPFLAYTMIDKGVSSFTLLLGPIAMGYALVTQNWILAGVLLLWWQVSRAAKLAPHIRRRPSSFFFVLGYVVVSWLMAIIKITALVTIRKQAWLTRQVAVENGEVVRTAGAGADIGRHDDDNRDHDDHDNVIPLRRAAA</sequence>
<evidence type="ECO:0000313" key="7">
    <source>
        <dbReference type="EMBL" id="GAA0930157.1"/>
    </source>
</evidence>
<evidence type="ECO:0008006" key="9">
    <source>
        <dbReference type="Google" id="ProtNLM"/>
    </source>
</evidence>
<feature type="transmembrane region" description="Helical" evidence="6">
    <location>
        <begin position="6"/>
        <end position="27"/>
    </location>
</feature>
<evidence type="ECO:0000256" key="1">
    <source>
        <dbReference type="ARBA" id="ARBA00004236"/>
    </source>
</evidence>
<dbReference type="EMBL" id="BAAAHP010000048">
    <property type="protein sequence ID" value="GAA0930157.1"/>
    <property type="molecule type" value="Genomic_DNA"/>
</dbReference>
<feature type="transmembrane region" description="Helical" evidence="6">
    <location>
        <begin position="348"/>
        <end position="372"/>
    </location>
</feature>
<evidence type="ECO:0000256" key="6">
    <source>
        <dbReference type="SAM" id="Phobius"/>
    </source>
</evidence>
<keyword evidence="2" id="KW-1003">Cell membrane</keyword>